<sequence>AHKIPLEMYAYLLQWFVSVADKVRQNDQGPSTPAPKSRRGRGGKSAASSRAKKAQQQQQDWSWADSIPSTFVLISKVLRLQTQRIWTTTAERDTFVSCLTRPAYTVLESETYMKQDEIKTAVYKVICYAVKHSGHGPNAQIAIVQNLQFFEHLAEPMAQLLHILINEFNYPQLADEVLRQVALMTFGGGAAADTKGPRTFSRFLIKFAEASPRHAFKQIALLLNQLDSEAYPIRIAVVEILAFIIQDLSAENEAEGSTQTSDQKKQINGLYDLLFERTLDLSSYVRVRVFAVMVRLCDIRGTRPKQRLAMTQAAVSALEDKVASVRKSGAALLVQLALTHPWTRYASELDIEKWEAGYQKSKAELTELEAKVGDGVAVREVEGDLDADETAMAVDNEGAGDTEPEDNGGNSDDAMSVDGEDRPTPKKKRPKLKPRKSQMTVDMTSEKAALEHLQTLQLIEKRLDKRYHAEGLVFIRCLGDAVERIEVLLGSKNRAEVLEAIEFLRIAHEFKVQGADRGIKKMLHLVWSKDPTSSAAGTAAEDGGTTELKGVRQRLLECYRQLYFEATPGLEPKAQVSRIAKNMIELTYNATLAELTSLEELLRIMMEDDQIHSDVIAKLWAVYSKMQNLPSDQRRGAIVILGMLGLARRSVLTSHVHDMLRIGLSTYGKTDLKLARYTCVALQRLNGSAKKIKGSLLDKTIRRPMDDPIFASLKAAIERPTRSKEWFGLAEQAINTVYALGDHPDELCNDLIKQLTARAFAPKLGAADQPREGEPMDEDAKPEDGIQMAEGISHSPSATPKPISDNMGDAFELSQLLFVVGHVAIKHIVWLELVEREWKRQKDEREGAEKHAKSKEREELDQVAGNAEDEIGERISAVRESELLYGPESLLALYGPLLVHITGSPHKYKNKTLRAAATLSFSKFLCVSSQFCDKNYLLLFRLLNQSKSANIRSNIVIALGDVAVSFNSIIDENSNELYKGLSDKNLVVKKNT</sequence>
<dbReference type="Pfam" id="PF12922">
    <property type="entry name" value="Cnd1_N"/>
    <property type="match status" value="1"/>
</dbReference>
<dbReference type="PIRSF" id="PIRSF017127">
    <property type="entry name" value="Condensin_D2"/>
    <property type="match status" value="1"/>
</dbReference>
<keyword evidence="7" id="KW-0226">DNA condensation</keyword>
<proteinExistence type="inferred from homology"/>
<evidence type="ECO:0000259" key="12">
    <source>
        <dbReference type="Pfam" id="PF12922"/>
    </source>
</evidence>
<dbReference type="GO" id="GO:0042393">
    <property type="term" value="F:histone binding"/>
    <property type="evidence" value="ECO:0007669"/>
    <property type="project" value="TreeGrafter"/>
</dbReference>
<feature type="compositionally biased region" description="Basic residues" evidence="10">
    <location>
        <begin position="425"/>
        <end position="436"/>
    </location>
</feature>
<dbReference type="SUPFAM" id="SSF48371">
    <property type="entry name" value="ARM repeat"/>
    <property type="match status" value="1"/>
</dbReference>
<evidence type="ECO:0000256" key="3">
    <source>
        <dbReference type="ARBA" id="ARBA00009606"/>
    </source>
</evidence>
<feature type="compositionally biased region" description="Low complexity" evidence="10">
    <location>
        <begin position="44"/>
        <end position="58"/>
    </location>
</feature>
<dbReference type="InterPro" id="IPR007673">
    <property type="entry name" value="Condensin_cplx_su1"/>
</dbReference>
<keyword evidence="4" id="KW-0158">Chromosome</keyword>
<feature type="region of interest" description="Disordered" evidence="10">
    <location>
        <begin position="841"/>
        <end position="862"/>
    </location>
</feature>
<keyword evidence="14" id="KW-1185">Reference proteome</keyword>
<dbReference type="PANTHER" id="PTHR14222:SF2">
    <property type="entry name" value="CONDENSIN COMPLEX SUBUNIT 1"/>
    <property type="match status" value="1"/>
</dbReference>
<evidence type="ECO:0000256" key="1">
    <source>
        <dbReference type="ARBA" id="ARBA00004123"/>
    </source>
</evidence>
<comment type="similarity">
    <text evidence="3">Belongs to the CND1 (condensin subunit 1) family.</text>
</comment>
<dbReference type="EMBL" id="CAVNYO010000138">
    <property type="protein sequence ID" value="CAK5268586.1"/>
    <property type="molecule type" value="Genomic_DNA"/>
</dbReference>
<dbReference type="GO" id="GO:0000779">
    <property type="term" value="C:condensed chromosome, centromeric region"/>
    <property type="evidence" value="ECO:0007669"/>
    <property type="project" value="TreeGrafter"/>
</dbReference>
<dbReference type="Gene3D" id="1.25.10.10">
    <property type="entry name" value="Leucine-rich Repeat Variant"/>
    <property type="match status" value="1"/>
</dbReference>
<keyword evidence="8" id="KW-0539">Nucleus</keyword>
<dbReference type="InterPro" id="IPR032682">
    <property type="entry name" value="Cnd1_C"/>
</dbReference>
<evidence type="ECO:0000256" key="7">
    <source>
        <dbReference type="ARBA" id="ARBA00023067"/>
    </source>
</evidence>
<gene>
    <name evidence="13" type="ORF">MYCIT1_LOCUS11867</name>
</gene>
<organism evidence="13 14">
    <name type="scientific">Mycena citricolor</name>
    <dbReference type="NCBI Taxonomy" id="2018698"/>
    <lineage>
        <taxon>Eukaryota</taxon>
        <taxon>Fungi</taxon>
        <taxon>Dikarya</taxon>
        <taxon>Basidiomycota</taxon>
        <taxon>Agaricomycotina</taxon>
        <taxon>Agaricomycetes</taxon>
        <taxon>Agaricomycetidae</taxon>
        <taxon>Agaricales</taxon>
        <taxon>Marasmiineae</taxon>
        <taxon>Mycenaceae</taxon>
        <taxon>Mycena</taxon>
    </lineage>
</organism>
<feature type="domain" description="Condensin complex subunit 1 N-terminal" evidence="12">
    <location>
        <begin position="1"/>
        <end position="139"/>
    </location>
</feature>
<feature type="non-terminal residue" evidence="13">
    <location>
        <position position="1"/>
    </location>
</feature>
<protein>
    <recommendedName>
        <fullName evidence="15">Condensin complex subunit 1</fullName>
    </recommendedName>
</protein>
<dbReference type="GO" id="GO:0007076">
    <property type="term" value="P:mitotic chromosome condensation"/>
    <property type="evidence" value="ECO:0007669"/>
    <property type="project" value="InterPro"/>
</dbReference>
<evidence type="ECO:0000259" key="11">
    <source>
        <dbReference type="Pfam" id="PF12717"/>
    </source>
</evidence>
<comment type="caution">
    <text evidence="13">The sequence shown here is derived from an EMBL/GenBank/DDBJ whole genome shotgun (WGS) entry which is preliminary data.</text>
</comment>
<dbReference type="GO" id="GO:0010032">
    <property type="term" value="P:meiotic chromosome condensation"/>
    <property type="evidence" value="ECO:0007669"/>
    <property type="project" value="TreeGrafter"/>
</dbReference>
<evidence type="ECO:0000256" key="6">
    <source>
        <dbReference type="ARBA" id="ARBA00022776"/>
    </source>
</evidence>
<keyword evidence="9" id="KW-0131">Cell cycle</keyword>
<accession>A0AAD2Q2F5</accession>
<feature type="non-terminal residue" evidence="13">
    <location>
        <position position="992"/>
    </location>
</feature>
<feature type="domain" description="Condensin complex subunit 1 C-terminal" evidence="11">
    <location>
        <begin position="951"/>
        <end position="992"/>
    </location>
</feature>
<dbReference type="Proteomes" id="UP001295794">
    <property type="component" value="Unassembled WGS sequence"/>
</dbReference>
<feature type="region of interest" description="Disordered" evidence="10">
    <location>
        <begin position="385"/>
        <end position="441"/>
    </location>
</feature>
<dbReference type="InterPro" id="IPR024324">
    <property type="entry name" value="Condensin_cplx_su1_N"/>
</dbReference>
<name>A0AAD2Q2F5_9AGAR</name>
<evidence type="ECO:0000256" key="4">
    <source>
        <dbReference type="ARBA" id="ARBA00022454"/>
    </source>
</evidence>
<evidence type="ECO:0000256" key="9">
    <source>
        <dbReference type="ARBA" id="ARBA00023306"/>
    </source>
</evidence>
<evidence type="ECO:0000256" key="8">
    <source>
        <dbReference type="ARBA" id="ARBA00023242"/>
    </source>
</evidence>
<dbReference type="GO" id="GO:0051301">
    <property type="term" value="P:cell division"/>
    <property type="evidence" value="ECO:0007669"/>
    <property type="project" value="UniProtKB-KW"/>
</dbReference>
<comment type="subcellular location">
    <subcellularLocation>
        <location evidence="2">Chromosome</location>
    </subcellularLocation>
    <subcellularLocation>
        <location evidence="1">Nucleus</location>
    </subcellularLocation>
</comment>
<evidence type="ECO:0000256" key="5">
    <source>
        <dbReference type="ARBA" id="ARBA00022618"/>
    </source>
</evidence>
<feature type="region of interest" description="Disordered" evidence="10">
    <location>
        <begin position="26"/>
        <end position="61"/>
    </location>
</feature>
<evidence type="ECO:0008006" key="15">
    <source>
        <dbReference type="Google" id="ProtNLM"/>
    </source>
</evidence>
<dbReference type="GO" id="GO:0000796">
    <property type="term" value="C:condensin complex"/>
    <property type="evidence" value="ECO:0007669"/>
    <property type="project" value="TreeGrafter"/>
</dbReference>
<reference evidence="13" key="1">
    <citation type="submission" date="2023-11" db="EMBL/GenBank/DDBJ databases">
        <authorList>
            <person name="De Vega J J."/>
            <person name="De Vega J J."/>
        </authorList>
    </citation>
    <scope>NUCLEOTIDE SEQUENCE</scope>
</reference>
<dbReference type="InterPro" id="IPR016024">
    <property type="entry name" value="ARM-type_fold"/>
</dbReference>
<evidence type="ECO:0000313" key="14">
    <source>
        <dbReference type="Proteomes" id="UP001295794"/>
    </source>
</evidence>
<dbReference type="AlphaFoldDB" id="A0AAD2Q2F5"/>
<evidence type="ECO:0000256" key="2">
    <source>
        <dbReference type="ARBA" id="ARBA00004286"/>
    </source>
</evidence>
<evidence type="ECO:0000313" key="13">
    <source>
        <dbReference type="EMBL" id="CAK5268586.1"/>
    </source>
</evidence>
<dbReference type="InterPro" id="IPR011989">
    <property type="entry name" value="ARM-like"/>
</dbReference>
<dbReference type="PANTHER" id="PTHR14222">
    <property type="entry name" value="CONDENSIN"/>
    <property type="match status" value="1"/>
</dbReference>
<dbReference type="InterPro" id="IPR026971">
    <property type="entry name" value="CND1/NCAPD3"/>
</dbReference>
<dbReference type="Pfam" id="PF12717">
    <property type="entry name" value="Cnd1"/>
    <property type="match status" value="1"/>
</dbReference>
<dbReference type="GO" id="GO:0005634">
    <property type="term" value="C:nucleus"/>
    <property type="evidence" value="ECO:0007669"/>
    <property type="project" value="UniProtKB-SubCell"/>
</dbReference>
<keyword evidence="6" id="KW-0498">Mitosis</keyword>
<feature type="compositionally biased region" description="Basic and acidic residues" evidence="10">
    <location>
        <begin position="841"/>
        <end position="860"/>
    </location>
</feature>
<keyword evidence="5" id="KW-0132">Cell division</keyword>
<evidence type="ECO:0000256" key="10">
    <source>
        <dbReference type="SAM" id="MobiDB-lite"/>
    </source>
</evidence>